<dbReference type="Pfam" id="PF14903">
    <property type="entry name" value="WG_beta_rep"/>
    <property type="match status" value="3"/>
</dbReference>
<dbReference type="Proteomes" id="UP000603728">
    <property type="component" value="Unassembled WGS sequence"/>
</dbReference>
<dbReference type="SUPFAM" id="SSF69360">
    <property type="entry name" value="Cell wall binding repeat"/>
    <property type="match status" value="1"/>
</dbReference>
<dbReference type="PANTHER" id="PTHR37841:SF1">
    <property type="entry name" value="DUF3298 DOMAIN-CONTAINING PROTEIN"/>
    <property type="match status" value="1"/>
</dbReference>
<dbReference type="PANTHER" id="PTHR37841">
    <property type="entry name" value="GLR2918 PROTEIN"/>
    <property type="match status" value="1"/>
</dbReference>
<name>A0ABS1K8E0_9FLAO</name>
<dbReference type="InterPro" id="IPR032774">
    <property type="entry name" value="WG_beta_rep"/>
</dbReference>
<evidence type="ECO:0000313" key="1">
    <source>
        <dbReference type="EMBL" id="MBL0735462.1"/>
    </source>
</evidence>
<comment type="caution">
    <text evidence="1">The sequence shown here is derived from an EMBL/GenBank/DDBJ whole genome shotgun (WGS) entry which is preliminary data.</text>
</comment>
<dbReference type="EMBL" id="JAERSF010000001">
    <property type="protein sequence ID" value="MBL0735462.1"/>
    <property type="molecule type" value="Genomic_DNA"/>
</dbReference>
<proteinExistence type="predicted"/>
<protein>
    <submittedName>
        <fullName evidence="1">WG repeat-containing protein</fullName>
    </submittedName>
</protein>
<accession>A0ABS1K8E0</accession>
<keyword evidence="2" id="KW-1185">Reference proteome</keyword>
<gene>
    <name evidence="1" type="ORF">JI750_01075</name>
</gene>
<reference evidence="1 2" key="1">
    <citation type="submission" date="2021-01" db="EMBL/GenBank/DDBJ databases">
        <title>Genome seq and assembly of Flavobacterium sp. GN10.</title>
        <authorList>
            <person name="Chhetri G."/>
        </authorList>
    </citation>
    <scope>NUCLEOTIDE SEQUENCE [LARGE SCALE GENOMIC DNA]</scope>
    <source>
        <strain evidence="1 2">GN10</strain>
    </source>
</reference>
<evidence type="ECO:0000313" key="2">
    <source>
        <dbReference type="Proteomes" id="UP000603728"/>
    </source>
</evidence>
<sequence>MLYPIKRNNIYGFINEKGEIIIEPKFNYTRDFSNQVCVVSNNLQETNFEYDGKIYFYSTSTIINSNGDILFPFKKYLTIDKYSDDVAFCYNEKIKRHGVIDKNGEEIIPFIFSTSEIEYSLFSDGLARIKRDGKYGFINKNNEVVIPFDYDKASNFHNGYSLVKIKNKDFLINKNGEIYKTKHSVISAFYEDRAIVKLKNKYGFINKNNELVIDYLYDRIVGIFNEGHCLVKIGEKYGLINTSGETIIEFKFDEVRWIGNGVFPAKIGKKWTLINFKGEMKFEPKFEFINDFNKFNENIDYFDAKLTRAEFNKEDYYIDTYGNLISKIKTTEREVIYTELIELLCKSPEQKQVWDKAEWSYDGFSITKKGAIKPFYFILKWFKNNNLLTDEGIDAYNDKNNLEIGLYRSMFKKNAAGFLDYFYDYWYEKQHIANYQIDPDLKFEEDENIGKYWEFYKQNF</sequence>
<organism evidence="1 2">
    <name type="scientific">Flavobacterium tagetis</name>
    <dbReference type="NCBI Taxonomy" id="2801336"/>
    <lineage>
        <taxon>Bacteria</taxon>
        <taxon>Pseudomonadati</taxon>
        <taxon>Bacteroidota</taxon>
        <taxon>Flavobacteriia</taxon>
        <taxon>Flavobacteriales</taxon>
        <taxon>Flavobacteriaceae</taxon>
        <taxon>Flavobacterium</taxon>
    </lineage>
</organism>
<dbReference type="RefSeq" id="WP_201998382.1">
    <property type="nucleotide sequence ID" value="NZ_JAERSF010000001.1"/>
</dbReference>